<dbReference type="GeneID" id="97007274"/>
<reference evidence="1 2" key="1">
    <citation type="submission" date="2009-02" db="EMBL/GenBank/DDBJ databases">
        <title>Draft genome sequence of Bifidobacterium pseudocatenulatum (DSM 20438).</title>
        <authorList>
            <person name="Sudarsanam P."/>
            <person name="Ley R."/>
            <person name="Guruge J."/>
            <person name="Turnbaugh P.J."/>
            <person name="Mahowald M."/>
            <person name="Liep D."/>
            <person name="Gordon J."/>
        </authorList>
    </citation>
    <scope>NUCLEOTIDE SEQUENCE [LARGE SCALE GENOMIC DNA]</scope>
    <source>
        <strain evidence="1 2">DSM 20438</strain>
    </source>
</reference>
<reference evidence="1 2" key="2">
    <citation type="submission" date="2009-02" db="EMBL/GenBank/DDBJ databases">
        <authorList>
            <person name="Fulton L."/>
            <person name="Clifton S."/>
            <person name="Fulton B."/>
            <person name="Xu J."/>
            <person name="Minx P."/>
            <person name="Pepin K.H."/>
            <person name="Johnson M."/>
            <person name="Bhonagiri V."/>
            <person name="Nash W.E."/>
            <person name="Mardis E.R."/>
            <person name="Wilson R.K."/>
        </authorList>
    </citation>
    <scope>NUCLEOTIDE SEQUENCE [LARGE SCALE GENOMIC DNA]</scope>
    <source>
        <strain evidence="1 2">DSM 20438</strain>
    </source>
</reference>
<evidence type="ECO:0000313" key="1">
    <source>
        <dbReference type="EMBL" id="EEG70304.1"/>
    </source>
</evidence>
<evidence type="ECO:0000313" key="2">
    <source>
        <dbReference type="Proteomes" id="UP000003875"/>
    </source>
</evidence>
<protein>
    <submittedName>
        <fullName evidence="1">Uncharacterized protein</fullName>
    </submittedName>
</protein>
<dbReference type="Gene3D" id="3.40.50.720">
    <property type="entry name" value="NAD(P)-binding Rossmann-like Domain"/>
    <property type="match status" value="1"/>
</dbReference>
<proteinExistence type="predicted"/>
<dbReference type="RefSeq" id="WP_004222890.1">
    <property type="nucleotide sequence ID" value="NZ_ABXX02000004.1"/>
</dbReference>
<accession>C0BUG3</accession>
<dbReference type="PATRIC" id="fig|547043.19.peg.45"/>
<dbReference type="KEGG" id="bpsc:BBPC_0044"/>
<name>C0BUG3_BIFPS</name>
<dbReference type="AlphaFoldDB" id="C0BUG3"/>
<comment type="caution">
    <text evidence="1">The sequence shown here is derived from an EMBL/GenBank/DDBJ whole genome shotgun (WGS) entry which is preliminary data.</text>
</comment>
<gene>
    <name evidence="1" type="ORF">BIFPSEUDO_04048</name>
</gene>
<organism evidence="1 2">
    <name type="scientific">Bifidobacterium pseudocatenulatum DSM 20438 = JCM 1200 = LMG 10505</name>
    <dbReference type="NCBI Taxonomy" id="547043"/>
    <lineage>
        <taxon>Bacteria</taxon>
        <taxon>Bacillati</taxon>
        <taxon>Actinomycetota</taxon>
        <taxon>Actinomycetes</taxon>
        <taxon>Bifidobacteriales</taxon>
        <taxon>Bifidobacteriaceae</taxon>
        <taxon>Bifidobacterium</taxon>
    </lineage>
</organism>
<dbReference type="Proteomes" id="UP000003875">
    <property type="component" value="Unassembled WGS sequence"/>
</dbReference>
<sequence>MPNPFHLSLVVSADCTEYGLAGEEFTVNAAGQSYISYADYAIAVVDEAEQAAHVGEPSPCTPSSTSFSCAVHV</sequence>
<dbReference type="EMBL" id="ABXX02000004">
    <property type="protein sequence ID" value="EEG70304.1"/>
    <property type="molecule type" value="Genomic_DNA"/>
</dbReference>